<evidence type="ECO:0000313" key="6">
    <source>
        <dbReference type="EMBL" id="MBB4266699.1"/>
    </source>
</evidence>
<name>A0A7W6RER6_9PROT</name>
<dbReference type="GO" id="GO:0022857">
    <property type="term" value="F:transmembrane transporter activity"/>
    <property type="evidence" value="ECO:0007669"/>
    <property type="project" value="InterPro"/>
</dbReference>
<keyword evidence="3 5" id="KW-1133">Transmembrane helix</keyword>
<keyword evidence="7" id="KW-1185">Reference proteome</keyword>
<feature type="transmembrane region" description="Helical" evidence="5">
    <location>
        <begin position="175"/>
        <end position="197"/>
    </location>
</feature>
<dbReference type="PROSITE" id="PS51257">
    <property type="entry name" value="PROKAR_LIPOPROTEIN"/>
    <property type="match status" value="1"/>
</dbReference>
<comment type="caution">
    <text evidence="6">The sequence shown here is derived from an EMBL/GenBank/DDBJ whole genome shotgun (WGS) entry which is preliminary data.</text>
</comment>
<feature type="transmembrane region" description="Helical" evidence="5">
    <location>
        <begin position="217"/>
        <end position="244"/>
    </location>
</feature>
<dbReference type="Pfam" id="PF00939">
    <property type="entry name" value="Na_sulph_symp"/>
    <property type="match status" value="1"/>
</dbReference>
<feature type="transmembrane region" description="Helical" evidence="5">
    <location>
        <begin position="92"/>
        <end position="110"/>
    </location>
</feature>
<dbReference type="PANTHER" id="PTHR10283">
    <property type="entry name" value="SOLUTE CARRIER FAMILY 13 MEMBER"/>
    <property type="match status" value="1"/>
</dbReference>
<keyword evidence="2 5" id="KW-0812">Transmembrane</keyword>
<dbReference type="RefSeq" id="WP_184045375.1">
    <property type="nucleotide sequence ID" value="NZ_JACIGK010000016.1"/>
</dbReference>
<dbReference type="AlphaFoldDB" id="A0A7W6RER6"/>
<gene>
    <name evidence="6" type="ORF">GGD89_002332</name>
</gene>
<organism evidence="6 7">
    <name type="scientific">Roseospira visakhapatnamensis</name>
    <dbReference type="NCBI Taxonomy" id="390880"/>
    <lineage>
        <taxon>Bacteria</taxon>
        <taxon>Pseudomonadati</taxon>
        <taxon>Pseudomonadota</taxon>
        <taxon>Alphaproteobacteria</taxon>
        <taxon>Rhodospirillales</taxon>
        <taxon>Rhodospirillaceae</taxon>
        <taxon>Roseospira</taxon>
    </lineage>
</organism>
<evidence type="ECO:0000256" key="1">
    <source>
        <dbReference type="ARBA" id="ARBA00004141"/>
    </source>
</evidence>
<evidence type="ECO:0000313" key="7">
    <source>
        <dbReference type="Proteomes" id="UP000554286"/>
    </source>
</evidence>
<feature type="transmembrane region" description="Helical" evidence="5">
    <location>
        <begin position="63"/>
        <end position="85"/>
    </location>
</feature>
<feature type="transmembrane region" description="Helical" evidence="5">
    <location>
        <begin position="296"/>
        <end position="314"/>
    </location>
</feature>
<comment type="subcellular location">
    <subcellularLocation>
        <location evidence="1">Membrane</location>
        <topology evidence="1">Multi-pass membrane protein</topology>
    </subcellularLocation>
</comment>
<feature type="transmembrane region" description="Helical" evidence="5">
    <location>
        <begin position="326"/>
        <end position="349"/>
    </location>
</feature>
<reference evidence="6 7" key="1">
    <citation type="submission" date="2020-08" db="EMBL/GenBank/DDBJ databases">
        <title>Genome sequencing of Purple Non-Sulfur Bacteria from various extreme environments.</title>
        <authorList>
            <person name="Mayer M."/>
        </authorList>
    </citation>
    <scope>NUCLEOTIDE SEQUENCE [LARGE SCALE GENOMIC DNA]</scope>
    <source>
        <strain evidence="6 7">JA131</strain>
    </source>
</reference>
<feature type="transmembrane region" description="Helical" evidence="5">
    <location>
        <begin position="398"/>
        <end position="422"/>
    </location>
</feature>
<evidence type="ECO:0000256" key="2">
    <source>
        <dbReference type="ARBA" id="ARBA00022692"/>
    </source>
</evidence>
<dbReference type="InterPro" id="IPR001898">
    <property type="entry name" value="SLC13A/DASS"/>
</dbReference>
<dbReference type="GO" id="GO:0005886">
    <property type="term" value="C:plasma membrane"/>
    <property type="evidence" value="ECO:0007669"/>
    <property type="project" value="TreeGrafter"/>
</dbReference>
<feature type="transmembrane region" description="Helical" evidence="5">
    <location>
        <begin position="130"/>
        <end position="154"/>
    </location>
</feature>
<dbReference type="Proteomes" id="UP000554286">
    <property type="component" value="Unassembled WGS sequence"/>
</dbReference>
<accession>A0A7W6RER6</accession>
<keyword evidence="4 5" id="KW-0472">Membrane</keyword>
<feature type="transmembrane region" description="Helical" evidence="5">
    <location>
        <begin position="443"/>
        <end position="466"/>
    </location>
</feature>
<evidence type="ECO:0000256" key="5">
    <source>
        <dbReference type="SAM" id="Phobius"/>
    </source>
</evidence>
<sequence>MRSRLAILGRSSVRPTRHGLALGAIALACLLLFSGVAGTAEARAAVVVVLAIGLWASGGLPEWLTALVFLTLCIVAGVAPPAVTLSGFASSAVWLTIAGIVIGAAIRHTGLGDRLAGLVAPLVAGAFPRVIIGVVLFGLAMTVVMPSAMGRVVLMLPILRALAERLGYPETSRGALGILLAGVLGTFLPAFTVLPANVPNTVFVGTVEALLGTAPSYGAYLLLHFPVLGALKVGLLMVVLILLYRDTPARDQGAPAAADKNDDDTRLTGPGRHLAAVLLVAVVLWATDVWHGLGAAWVGLLVAVWCLFPGTGLLKPRPLQSMGFEPVFYVAGIVGMGVIVDHSGLGAWLSDAVLAVVPLAPDASARTFGVLSVLSTLVGMVATQPSVPPVMTPLVPPVAAATGWTLEAVAMTQVIGFSTVLLPYQAPPLIVAMQLGGLPAREMARMCLITAGLTIVMLWPIDYVWWRFLGLVP</sequence>
<proteinExistence type="predicted"/>
<evidence type="ECO:0000256" key="4">
    <source>
        <dbReference type="ARBA" id="ARBA00023136"/>
    </source>
</evidence>
<feature type="transmembrane region" description="Helical" evidence="5">
    <location>
        <begin position="274"/>
        <end position="290"/>
    </location>
</feature>
<dbReference type="EMBL" id="JACIGK010000016">
    <property type="protein sequence ID" value="MBB4266699.1"/>
    <property type="molecule type" value="Genomic_DNA"/>
</dbReference>
<protein>
    <submittedName>
        <fullName evidence="6">Di/tricarboxylate transporter</fullName>
    </submittedName>
</protein>
<evidence type="ECO:0000256" key="3">
    <source>
        <dbReference type="ARBA" id="ARBA00022989"/>
    </source>
</evidence>